<comment type="caution">
    <text evidence="1">The sequence shown here is derived from an EMBL/GenBank/DDBJ whole genome shotgun (WGS) entry which is preliminary data.</text>
</comment>
<dbReference type="AlphaFoldDB" id="F2BWQ8"/>
<dbReference type="EMBL" id="AFBB01000010">
    <property type="protein sequence ID" value="EGF14324.1"/>
    <property type="molecule type" value="Genomic_DNA"/>
</dbReference>
<sequence length="80" mass="9058">MFLSFFSQFLNGFIFGNVNLASFNTVLDSRTVSCYGKPLIFFCYIKGNCITVFDFRFPINAARFQLPRGHLIGNGFSVLV</sequence>
<evidence type="ECO:0000313" key="1">
    <source>
        <dbReference type="EMBL" id="EGF14324.1"/>
    </source>
</evidence>
<evidence type="ECO:0000313" key="2">
    <source>
        <dbReference type="Proteomes" id="UP000003503"/>
    </source>
</evidence>
<reference evidence="1 2" key="1">
    <citation type="submission" date="2011-02" db="EMBL/GenBank/DDBJ databases">
        <authorList>
            <person name="Muzny D."/>
            <person name="Qin X."/>
            <person name="Deng J."/>
            <person name="Jiang H."/>
            <person name="Liu Y."/>
            <person name="Qu J."/>
            <person name="Song X.-Z."/>
            <person name="Zhang L."/>
            <person name="Thornton R."/>
            <person name="Coyle M."/>
            <person name="Francisco L."/>
            <person name="Jackson L."/>
            <person name="Javaid M."/>
            <person name="Korchina V."/>
            <person name="Kovar C."/>
            <person name="Mata R."/>
            <person name="Mathew T."/>
            <person name="Ngo R."/>
            <person name="Nguyen L."/>
            <person name="Nguyen N."/>
            <person name="Okwuonu G."/>
            <person name="Ongeri F."/>
            <person name="Pham C."/>
            <person name="Simmons D."/>
            <person name="Wilczek-Boney K."/>
            <person name="Hale W."/>
            <person name="Jakkamsetti A."/>
            <person name="Pham P."/>
            <person name="Ruth R."/>
            <person name="San Lucas F."/>
            <person name="Warren J."/>
            <person name="Zhang J."/>
            <person name="Zhao Z."/>
            <person name="Zhou C."/>
            <person name="Zhu D."/>
            <person name="Lee S."/>
            <person name="Bess C."/>
            <person name="Blankenburg K."/>
            <person name="Forbes L."/>
            <person name="Fu Q."/>
            <person name="Gubbala S."/>
            <person name="Hirani K."/>
            <person name="Jayaseelan J.C."/>
            <person name="Lara F."/>
            <person name="Munidasa M."/>
            <person name="Palculict T."/>
            <person name="Patil S."/>
            <person name="Pu L.-L."/>
            <person name="Saada N."/>
            <person name="Tang L."/>
            <person name="Weissenberger G."/>
            <person name="Zhu Y."/>
            <person name="Hemphill L."/>
            <person name="Shang Y."/>
            <person name="Youmans B."/>
            <person name="Ayvaz T."/>
            <person name="Ross M."/>
            <person name="Santibanez J."/>
            <person name="Aqrawi P."/>
            <person name="Gross S."/>
            <person name="Joshi V."/>
            <person name="Fowler G."/>
            <person name="Nazareth L."/>
            <person name="Reid J."/>
            <person name="Worley K."/>
            <person name="Petrosino J."/>
            <person name="Highlander S."/>
            <person name="Gibbs R."/>
        </authorList>
    </citation>
    <scope>NUCLEOTIDE SEQUENCE [LARGE SCALE GENOMIC DNA]</scope>
    <source>
        <strain evidence="1 2">DSM 19965</strain>
    </source>
</reference>
<organism evidence="1 2">
    <name type="scientific">Dialister micraerophilus DSM 19965</name>
    <dbReference type="NCBI Taxonomy" id="888062"/>
    <lineage>
        <taxon>Bacteria</taxon>
        <taxon>Bacillati</taxon>
        <taxon>Bacillota</taxon>
        <taxon>Negativicutes</taxon>
        <taxon>Veillonellales</taxon>
        <taxon>Veillonellaceae</taxon>
        <taxon>Dialister</taxon>
    </lineage>
</organism>
<keyword evidence="2" id="KW-1185">Reference proteome</keyword>
<dbReference type="Proteomes" id="UP000003503">
    <property type="component" value="Unassembled WGS sequence"/>
</dbReference>
<accession>F2BWQ8</accession>
<gene>
    <name evidence="1" type="ORF">HMPREF9083_0637</name>
</gene>
<feature type="non-terminal residue" evidence="1">
    <location>
        <position position="80"/>
    </location>
</feature>
<protein>
    <submittedName>
        <fullName evidence="1">Uncharacterized protein</fullName>
    </submittedName>
</protein>
<name>F2BWQ8_9FIRM</name>
<dbReference type="HOGENOM" id="CLU_2611522_0_0_9"/>
<proteinExistence type="predicted"/>